<dbReference type="Pfam" id="PF00069">
    <property type="entry name" value="Pkinase"/>
    <property type="match status" value="1"/>
</dbReference>
<sequence>MSEMQIKIYGEIGKGRPSPNFAQTVVYKARKNNTVEFVAAKTVDAVRLEEISNAVHIQHNLHHENIVQFYNWYQVENSIFLVLEYCPGGSLSDILERDVRLPESVIRIFASDVAAALLYLHKNGVYFTNFDTRNFILDENGIVKLSDFCRAVIDGNYCNLTDIDPEYLEVLPVEIIDFSSKPNIATDLYAFGCLLYKLACGQTPFAGEAQEELEYKIRNTSVEYIPYCSPELNDLIKRLTDKKAINRPTWSELIAHPFWKNIFASRDDYEDFSNFPTMDFSIPAYESSEITENEEDILDIEPKENLANSITFRASSVFSSISEKVDTIRNLLLRCNQLKQQSVVMNQAVEAINLPSVNASQMPVTLEAIKTGNQETIDTIVKQLSSKDVVKRQSPLITFLITGAKNPDVATGLSTNGFLSSILNLAVKSKHVSIAAAHCILFGTIIQSATKIDFENQVNNEIIYGALEKLSNSPKDKVKRKAISAISALLTFCANNGYQIPQKLIDAIFNSLKPSSDDVCRHYALKAVANVCLSLHPEILDLNLLENALTKLDVTAQPNNAMVESLSLAVCAFFKDRKPQSSSNEYLQRLTKTLIVKLGATTASLGMVIACECDILNSSKEELTIAFNKSVGEVKWRSMIALCLLYRNSMPNFMSISERVFSHADKLQYDEPQVYEAFIRWYCDYCDEILDASSKGQYLNLRIIVDSLKQKNNAMRIYRPKFDRKLRDILKNEQFILGGSELILEIFLQSFILGLSDSTTIVNDLLLNTLQSPIKDVRYDSLRILTMATSDLNVDSTETNVIFNQLSKHIEFLLNDDLVICECCFKVLDNLLLIDECQVVGLLSTKNTIIQSLFSKIGTINTSIKICEPLLSSISFENIISLNLIPQIMKSIDQSDFIKDSIDLLYTFLLIVEDYIEANKNNQKEIKKTIKSVNSLSTMAPKCASLVLKYPKSADCLKMLINIFTPLPGQTDVVIESAFQPFATALMNGHCKPECANSLKLVIEQLKKSAFNCNSMKLKLKCSSKLMSALRTAAQNGVGELRKTTEGALNVIRS</sequence>
<dbReference type="AlphaFoldDB" id="A2EKC0"/>
<dbReference type="RefSeq" id="XP_001319141.1">
    <property type="nucleotide sequence ID" value="XM_001319106.1"/>
</dbReference>
<accession>A2EKC0</accession>
<dbReference type="InterPro" id="IPR011009">
    <property type="entry name" value="Kinase-like_dom_sf"/>
</dbReference>
<organism evidence="2 3">
    <name type="scientific">Trichomonas vaginalis (strain ATCC PRA-98 / G3)</name>
    <dbReference type="NCBI Taxonomy" id="412133"/>
    <lineage>
        <taxon>Eukaryota</taxon>
        <taxon>Metamonada</taxon>
        <taxon>Parabasalia</taxon>
        <taxon>Trichomonadida</taxon>
        <taxon>Trichomonadidae</taxon>
        <taxon>Trichomonas</taxon>
    </lineage>
</organism>
<dbReference type="InterPro" id="IPR045906">
    <property type="entry name" value="ULK4"/>
</dbReference>
<dbReference type="PROSITE" id="PS50011">
    <property type="entry name" value="PROTEIN_KINASE_DOM"/>
    <property type="match status" value="1"/>
</dbReference>
<reference evidence="2" key="2">
    <citation type="journal article" date="2007" name="Science">
        <title>Draft genome sequence of the sexually transmitted pathogen Trichomonas vaginalis.</title>
        <authorList>
            <person name="Carlton J.M."/>
            <person name="Hirt R.P."/>
            <person name="Silva J.C."/>
            <person name="Delcher A.L."/>
            <person name="Schatz M."/>
            <person name="Zhao Q."/>
            <person name="Wortman J.R."/>
            <person name="Bidwell S.L."/>
            <person name="Alsmark U.C.M."/>
            <person name="Besteiro S."/>
            <person name="Sicheritz-Ponten T."/>
            <person name="Noel C.J."/>
            <person name="Dacks J.B."/>
            <person name="Foster P.G."/>
            <person name="Simillion C."/>
            <person name="Van de Peer Y."/>
            <person name="Miranda-Saavedra D."/>
            <person name="Barton G.J."/>
            <person name="Westrop G.D."/>
            <person name="Mueller S."/>
            <person name="Dessi D."/>
            <person name="Fiori P.L."/>
            <person name="Ren Q."/>
            <person name="Paulsen I."/>
            <person name="Zhang H."/>
            <person name="Bastida-Corcuera F.D."/>
            <person name="Simoes-Barbosa A."/>
            <person name="Brown M.T."/>
            <person name="Hayes R.D."/>
            <person name="Mukherjee M."/>
            <person name="Okumura C.Y."/>
            <person name="Schneider R."/>
            <person name="Smith A.J."/>
            <person name="Vanacova S."/>
            <person name="Villalvazo M."/>
            <person name="Haas B.J."/>
            <person name="Pertea M."/>
            <person name="Feldblyum T.V."/>
            <person name="Utterback T.R."/>
            <person name="Shu C.L."/>
            <person name="Osoegawa K."/>
            <person name="de Jong P.J."/>
            <person name="Hrdy I."/>
            <person name="Horvathova L."/>
            <person name="Zubacova Z."/>
            <person name="Dolezal P."/>
            <person name="Malik S.B."/>
            <person name="Logsdon J.M. Jr."/>
            <person name="Henze K."/>
            <person name="Gupta A."/>
            <person name="Wang C.C."/>
            <person name="Dunne R.L."/>
            <person name="Upcroft J.A."/>
            <person name="Upcroft P."/>
            <person name="White O."/>
            <person name="Salzberg S.L."/>
            <person name="Tang P."/>
            <person name="Chiu C.-H."/>
            <person name="Lee Y.-S."/>
            <person name="Embley T.M."/>
            <person name="Coombs G.H."/>
            <person name="Mottram J.C."/>
            <person name="Tachezy J."/>
            <person name="Fraser-Liggett C.M."/>
            <person name="Johnson P.J."/>
        </authorList>
    </citation>
    <scope>NUCLEOTIDE SEQUENCE [LARGE SCALE GENOMIC DNA]</scope>
    <source>
        <strain evidence="2">G3</strain>
    </source>
</reference>
<dbReference type="GO" id="GO:0004672">
    <property type="term" value="F:protein kinase activity"/>
    <property type="evidence" value="ECO:0007669"/>
    <property type="project" value="InterPro"/>
</dbReference>
<keyword evidence="2" id="KW-0808">Transferase</keyword>
<feature type="domain" description="Protein kinase" evidence="1">
    <location>
        <begin position="6"/>
        <end position="259"/>
    </location>
</feature>
<dbReference type="SUPFAM" id="SSF56112">
    <property type="entry name" value="Protein kinase-like (PK-like)"/>
    <property type="match status" value="1"/>
</dbReference>
<dbReference type="GO" id="GO:0005524">
    <property type="term" value="F:ATP binding"/>
    <property type="evidence" value="ECO:0007669"/>
    <property type="project" value="InterPro"/>
</dbReference>
<keyword evidence="3" id="KW-1185">Reference proteome</keyword>
<reference evidence="2" key="1">
    <citation type="submission" date="2006-10" db="EMBL/GenBank/DDBJ databases">
        <authorList>
            <person name="Amadeo P."/>
            <person name="Zhao Q."/>
            <person name="Wortman J."/>
            <person name="Fraser-Liggett C."/>
            <person name="Carlton J."/>
        </authorList>
    </citation>
    <scope>NUCLEOTIDE SEQUENCE</scope>
    <source>
        <strain evidence="2">G3</strain>
    </source>
</reference>
<dbReference type="InterPro" id="IPR011989">
    <property type="entry name" value="ARM-like"/>
</dbReference>
<gene>
    <name evidence="2" type="ORF">TVAG_057120</name>
</gene>
<evidence type="ECO:0000259" key="1">
    <source>
        <dbReference type="PROSITE" id="PS50011"/>
    </source>
</evidence>
<dbReference type="KEGG" id="tva:4764801"/>
<protein>
    <submittedName>
        <fullName evidence="2">CAMK family protein kinase</fullName>
    </submittedName>
</protein>
<dbReference type="EMBL" id="DS113412">
    <property type="protein sequence ID" value="EAY06918.1"/>
    <property type="molecule type" value="Genomic_DNA"/>
</dbReference>
<evidence type="ECO:0000313" key="2">
    <source>
        <dbReference type="EMBL" id="EAY06918.1"/>
    </source>
</evidence>
<dbReference type="PANTHER" id="PTHR46240">
    <property type="entry name" value="SER/THR PROTEIN KINASE ULK4"/>
    <property type="match status" value="1"/>
</dbReference>
<dbReference type="PANTHER" id="PTHR46240:SF1">
    <property type="entry name" value="SERINE_THREONINE-PROTEIN KINASE ULK4"/>
    <property type="match status" value="1"/>
</dbReference>
<dbReference type="VEuPathDB" id="TrichDB:TVAGG3_0772620"/>
<dbReference type="Gene3D" id="1.25.10.10">
    <property type="entry name" value="Leucine-rich Repeat Variant"/>
    <property type="match status" value="1"/>
</dbReference>
<dbReference type="SUPFAM" id="SSF48371">
    <property type="entry name" value="ARM repeat"/>
    <property type="match status" value="1"/>
</dbReference>
<dbReference type="InterPro" id="IPR000719">
    <property type="entry name" value="Prot_kinase_dom"/>
</dbReference>
<dbReference type="STRING" id="5722.A2EKC0"/>
<dbReference type="eggNOG" id="KOG0597">
    <property type="taxonomic scope" value="Eukaryota"/>
</dbReference>
<evidence type="ECO:0000313" key="3">
    <source>
        <dbReference type="Proteomes" id="UP000001542"/>
    </source>
</evidence>
<dbReference type="Proteomes" id="UP000001542">
    <property type="component" value="Unassembled WGS sequence"/>
</dbReference>
<name>A2EKC0_TRIV3</name>
<dbReference type="VEuPathDB" id="TrichDB:TVAG_057120"/>
<proteinExistence type="predicted"/>
<dbReference type="SMR" id="A2EKC0"/>
<dbReference type="OrthoDB" id="24822at2759"/>
<dbReference type="InParanoid" id="A2EKC0"/>
<dbReference type="InterPro" id="IPR016024">
    <property type="entry name" value="ARM-type_fold"/>
</dbReference>
<keyword evidence="2" id="KW-0418">Kinase</keyword>
<dbReference type="Gene3D" id="1.10.510.10">
    <property type="entry name" value="Transferase(Phosphotransferase) domain 1"/>
    <property type="match status" value="1"/>
</dbReference>